<dbReference type="EMBL" id="JAAPAO010000647">
    <property type="protein sequence ID" value="KAF4655618.1"/>
    <property type="molecule type" value="Genomic_DNA"/>
</dbReference>
<reference evidence="2 3" key="1">
    <citation type="submission" date="2020-04" db="EMBL/GenBank/DDBJ databases">
        <title>Perkinsus chesapeaki whole genome sequence.</title>
        <authorList>
            <person name="Bogema D.R."/>
        </authorList>
    </citation>
    <scope>NUCLEOTIDE SEQUENCE [LARGE SCALE GENOMIC DNA]</scope>
    <source>
        <strain evidence="2">ATCC PRA-425</strain>
    </source>
</reference>
<gene>
    <name evidence="2" type="ORF">FOL47_009352</name>
</gene>
<dbReference type="Proteomes" id="UP000591131">
    <property type="component" value="Unassembled WGS sequence"/>
</dbReference>
<accession>A0A7J6L8R9</accession>
<evidence type="ECO:0000313" key="3">
    <source>
        <dbReference type="Proteomes" id="UP000591131"/>
    </source>
</evidence>
<evidence type="ECO:0000256" key="1">
    <source>
        <dbReference type="SAM" id="MobiDB-lite"/>
    </source>
</evidence>
<evidence type="ECO:0000313" key="2">
    <source>
        <dbReference type="EMBL" id="KAF4655618.1"/>
    </source>
</evidence>
<comment type="caution">
    <text evidence="2">The sequence shown here is derived from an EMBL/GenBank/DDBJ whole genome shotgun (WGS) entry which is preliminary data.</text>
</comment>
<feature type="non-terminal residue" evidence="2">
    <location>
        <position position="157"/>
    </location>
</feature>
<proteinExistence type="predicted"/>
<name>A0A7J6L8R9_PERCH</name>
<feature type="compositionally biased region" description="Basic and acidic residues" evidence="1">
    <location>
        <begin position="23"/>
        <end position="32"/>
    </location>
</feature>
<protein>
    <submittedName>
        <fullName evidence="2">Uncharacterized protein</fullName>
    </submittedName>
</protein>
<feature type="region of interest" description="Disordered" evidence="1">
    <location>
        <begin position="23"/>
        <end position="44"/>
    </location>
</feature>
<sequence length="157" mass="17265">VAMSQVMDYNKQWHVGVAGLVENKMDSDRRPGDTNMTTTTQAPTATSSKPMLLVPYDEPVGHCRHLGVTHGCTCQPGWIPYCDAVMNAFVTWDLACYCTKPCSHKSHCPGPPSGNANQYCDRYGYCRLGCANFKKCPTGMRCVLDASATIDCVWFAK</sequence>
<dbReference type="AlphaFoldDB" id="A0A7J6L8R9"/>
<feature type="compositionally biased region" description="Low complexity" evidence="1">
    <location>
        <begin position="34"/>
        <end position="44"/>
    </location>
</feature>
<organism evidence="2 3">
    <name type="scientific">Perkinsus chesapeaki</name>
    <name type="common">Clam parasite</name>
    <name type="synonym">Perkinsus andrewsi</name>
    <dbReference type="NCBI Taxonomy" id="330153"/>
    <lineage>
        <taxon>Eukaryota</taxon>
        <taxon>Sar</taxon>
        <taxon>Alveolata</taxon>
        <taxon>Perkinsozoa</taxon>
        <taxon>Perkinsea</taxon>
        <taxon>Perkinsida</taxon>
        <taxon>Perkinsidae</taxon>
        <taxon>Perkinsus</taxon>
    </lineage>
</organism>
<keyword evidence="3" id="KW-1185">Reference proteome</keyword>